<name>A0ABP9E4W4_9GAMM</name>
<organism evidence="5 6">
    <name type="scientific">Luteimonas vadosa</name>
    <dbReference type="NCBI Taxonomy" id="1165507"/>
    <lineage>
        <taxon>Bacteria</taxon>
        <taxon>Pseudomonadati</taxon>
        <taxon>Pseudomonadota</taxon>
        <taxon>Gammaproteobacteria</taxon>
        <taxon>Lysobacterales</taxon>
        <taxon>Lysobacteraceae</taxon>
        <taxon>Luteimonas</taxon>
    </lineage>
</organism>
<dbReference type="InterPro" id="IPR051407">
    <property type="entry name" value="Bact_OM_lipoprot/Surf_antigen"/>
</dbReference>
<evidence type="ECO:0000256" key="3">
    <source>
        <dbReference type="SAM" id="SignalP"/>
    </source>
</evidence>
<dbReference type="RefSeq" id="WP_345295304.1">
    <property type="nucleotide sequence ID" value="NZ_BAABJY010000002.1"/>
</dbReference>
<comment type="subcellular location">
    <subcellularLocation>
        <location evidence="1">Membrane</location>
    </subcellularLocation>
</comment>
<dbReference type="PANTHER" id="PTHR35603:SF2">
    <property type="entry name" value="OUTER MEMBRANE LIPOPROTEIN"/>
    <property type="match status" value="1"/>
</dbReference>
<reference evidence="6" key="1">
    <citation type="journal article" date="2019" name="Int. J. Syst. Evol. Microbiol.">
        <title>The Global Catalogue of Microorganisms (GCM) 10K type strain sequencing project: providing services to taxonomists for standard genome sequencing and annotation.</title>
        <authorList>
            <consortium name="The Broad Institute Genomics Platform"/>
            <consortium name="The Broad Institute Genome Sequencing Center for Infectious Disease"/>
            <person name="Wu L."/>
            <person name="Ma J."/>
        </authorList>
    </citation>
    <scope>NUCLEOTIDE SEQUENCE [LARGE SCALE GENOMIC DNA]</scope>
    <source>
        <strain evidence="6">JCM 18392</strain>
    </source>
</reference>
<protein>
    <submittedName>
        <fullName evidence="5">Glycine zipper 2TM domain-containing protein</fullName>
    </submittedName>
</protein>
<evidence type="ECO:0000313" key="5">
    <source>
        <dbReference type="EMBL" id="GAA4867343.1"/>
    </source>
</evidence>
<dbReference type="Proteomes" id="UP001501323">
    <property type="component" value="Unassembled WGS sequence"/>
</dbReference>
<evidence type="ECO:0000259" key="4">
    <source>
        <dbReference type="Pfam" id="PF05433"/>
    </source>
</evidence>
<feature type="signal peptide" evidence="3">
    <location>
        <begin position="1"/>
        <end position="19"/>
    </location>
</feature>
<proteinExistence type="predicted"/>
<dbReference type="PANTHER" id="PTHR35603">
    <property type="match status" value="1"/>
</dbReference>
<evidence type="ECO:0000256" key="2">
    <source>
        <dbReference type="ARBA" id="ARBA00023136"/>
    </source>
</evidence>
<dbReference type="EMBL" id="BAABJY010000002">
    <property type="protein sequence ID" value="GAA4867343.1"/>
    <property type="molecule type" value="Genomic_DNA"/>
</dbReference>
<dbReference type="PROSITE" id="PS51257">
    <property type="entry name" value="PROKAR_LIPOPROTEIN"/>
    <property type="match status" value="1"/>
</dbReference>
<sequence>MNIRMIGIAAATATLAACATTSPNYGYGNSAYGAPPPARAAACYDCGTVTRIELASSGATRVPNATGAVLGGIVGAVAGHEISDKTGGSKGNQNVSAAAGAVAGAAVGNAIQNRAQANTVYNIHVRMDDGRMTTVSQPDDSGLRQGSRVRVTGGRVYKLR</sequence>
<dbReference type="Pfam" id="PF05433">
    <property type="entry name" value="Rick_17kDa_Anti"/>
    <property type="match status" value="1"/>
</dbReference>
<comment type="caution">
    <text evidence="5">The sequence shown here is derived from an EMBL/GenBank/DDBJ whole genome shotgun (WGS) entry which is preliminary data.</text>
</comment>
<feature type="chain" id="PRO_5047280411" evidence="3">
    <location>
        <begin position="20"/>
        <end position="160"/>
    </location>
</feature>
<keyword evidence="6" id="KW-1185">Reference proteome</keyword>
<gene>
    <name evidence="5" type="ORF">GCM10023332_19640</name>
</gene>
<evidence type="ECO:0000313" key="6">
    <source>
        <dbReference type="Proteomes" id="UP001501323"/>
    </source>
</evidence>
<evidence type="ECO:0000256" key="1">
    <source>
        <dbReference type="ARBA" id="ARBA00004370"/>
    </source>
</evidence>
<dbReference type="InterPro" id="IPR008816">
    <property type="entry name" value="Gly_zipper_2TM_dom"/>
</dbReference>
<keyword evidence="2" id="KW-0472">Membrane</keyword>
<keyword evidence="3" id="KW-0732">Signal</keyword>
<accession>A0ABP9E4W4</accession>
<feature type="domain" description="Glycine zipper 2TM" evidence="4">
    <location>
        <begin position="67"/>
        <end position="112"/>
    </location>
</feature>